<evidence type="ECO:0000256" key="7">
    <source>
        <dbReference type="ARBA" id="ARBA00022927"/>
    </source>
</evidence>
<keyword evidence="3" id="KW-0813">Transport</keyword>
<keyword evidence="13" id="KW-1185">Reference proteome</keyword>
<evidence type="ECO:0000256" key="11">
    <source>
        <dbReference type="SAM" id="Phobius"/>
    </source>
</evidence>
<evidence type="ECO:0000256" key="6">
    <source>
        <dbReference type="ARBA" id="ARBA00022892"/>
    </source>
</evidence>
<dbReference type="Proteomes" id="UP000054477">
    <property type="component" value="Unassembled WGS sequence"/>
</dbReference>
<keyword evidence="5" id="KW-0256">Endoplasmic reticulum</keyword>
<evidence type="ECO:0000256" key="5">
    <source>
        <dbReference type="ARBA" id="ARBA00022824"/>
    </source>
</evidence>
<evidence type="ECO:0000256" key="9">
    <source>
        <dbReference type="ARBA" id="ARBA00023136"/>
    </source>
</evidence>
<gene>
    <name evidence="12" type="ORF">K443DRAFT_675344</name>
</gene>
<keyword evidence="7" id="KW-0653">Protein transport</keyword>
<dbReference type="GO" id="GO:0005789">
    <property type="term" value="C:endoplasmic reticulum membrane"/>
    <property type="evidence" value="ECO:0007669"/>
    <property type="project" value="UniProtKB-SubCell"/>
</dbReference>
<evidence type="ECO:0000256" key="2">
    <source>
        <dbReference type="ARBA" id="ARBA00007891"/>
    </source>
</evidence>
<feature type="compositionally biased region" description="Pro residues" evidence="10">
    <location>
        <begin position="128"/>
        <end position="142"/>
    </location>
</feature>
<dbReference type="STRING" id="1095629.A0A0C9XJK3"/>
<dbReference type="AlphaFoldDB" id="A0A0C9XJK3"/>
<dbReference type="HOGENOM" id="CLU_083976_0_0_1"/>
<reference evidence="13" key="2">
    <citation type="submission" date="2015-01" db="EMBL/GenBank/DDBJ databases">
        <title>Evolutionary Origins and Diversification of the Mycorrhizal Mutualists.</title>
        <authorList>
            <consortium name="DOE Joint Genome Institute"/>
            <consortium name="Mycorrhizal Genomics Consortium"/>
            <person name="Kohler A."/>
            <person name="Kuo A."/>
            <person name="Nagy L.G."/>
            <person name="Floudas D."/>
            <person name="Copeland A."/>
            <person name="Barry K.W."/>
            <person name="Cichocki N."/>
            <person name="Veneault-Fourrey C."/>
            <person name="LaButti K."/>
            <person name="Lindquist E.A."/>
            <person name="Lipzen A."/>
            <person name="Lundell T."/>
            <person name="Morin E."/>
            <person name="Murat C."/>
            <person name="Riley R."/>
            <person name="Ohm R."/>
            <person name="Sun H."/>
            <person name="Tunlid A."/>
            <person name="Henrissat B."/>
            <person name="Grigoriev I.V."/>
            <person name="Hibbett D.S."/>
            <person name="Martin F."/>
        </authorList>
    </citation>
    <scope>NUCLEOTIDE SEQUENCE [LARGE SCALE GENOMIC DNA]</scope>
    <source>
        <strain evidence="13">LaAM-08-1</strain>
    </source>
</reference>
<feature type="region of interest" description="Disordered" evidence="10">
    <location>
        <begin position="90"/>
        <end position="176"/>
    </location>
</feature>
<dbReference type="PANTHER" id="PTHR13050:SF7">
    <property type="entry name" value="VESICLE TRANSPORT PROTEIN USE1"/>
    <property type="match status" value="1"/>
</dbReference>
<evidence type="ECO:0000256" key="4">
    <source>
        <dbReference type="ARBA" id="ARBA00022692"/>
    </source>
</evidence>
<dbReference type="GO" id="GO:0006890">
    <property type="term" value="P:retrograde vesicle-mediated transport, Golgi to endoplasmic reticulum"/>
    <property type="evidence" value="ECO:0007669"/>
    <property type="project" value="TreeGrafter"/>
</dbReference>
<evidence type="ECO:0000256" key="10">
    <source>
        <dbReference type="SAM" id="MobiDB-lite"/>
    </source>
</evidence>
<evidence type="ECO:0000313" key="13">
    <source>
        <dbReference type="Proteomes" id="UP000054477"/>
    </source>
</evidence>
<dbReference type="CDD" id="cd15860">
    <property type="entry name" value="SNARE_USE1"/>
    <property type="match status" value="1"/>
</dbReference>
<feature type="transmembrane region" description="Helical" evidence="11">
    <location>
        <begin position="240"/>
        <end position="260"/>
    </location>
</feature>
<proteinExistence type="inferred from homology"/>
<sequence>MEYTTHDEINLVRLVRRLEKSVATPDEWKESNEWIWLKAQKDLQKVKYARKLFKNVELYDEDALLPDKIKQRNELLIKLDKVEVFLKDVHQRTQQPSNRPTPLLPSIPTREFSPKQDAPLLSSIPLDSPSPPLSSLLPPSPVPTSSLNTTALAPTDTSTLLPRKPPTSTTSNPTHESLSLQLSQMAAQLKRNAEHFSQTLEKDNALLLTTSQQIEENYDAMGRARVMLKELRGKSGGTTWLVMAVVACVVGVFVAMVGVIRFSRF</sequence>
<reference evidence="12 13" key="1">
    <citation type="submission" date="2014-04" db="EMBL/GenBank/DDBJ databases">
        <authorList>
            <consortium name="DOE Joint Genome Institute"/>
            <person name="Kuo A."/>
            <person name="Kohler A."/>
            <person name="Nagy L.G."/>
            <person name="Floudas D."/>
            <person name="Copeland A."/>
            <person name="Barry K.W."/>
            <person name="Cichocki N."/>
            <person name="Veneault-Fourrey C."/>
            <person name="LaButti K."/>
            <person name="Lindquist E.A."/>
            <person name="Lipzen A."/>
            <person name="Lundell T."/>
            <person name="Morin E."/>
            <person name="Murat C."/>
            <person name="Sun H."/>
            <person name="Tunlid A."/>
            <person name="Henrissat B."/>
            <person name="Grigoriev I.V."/>
            <person name="Hibbett D.S."/>
            <person name="Martin F."/>
            <person name="Nordberg H.P."/>
            <person name="Cantor M.N."/>
            <person name="Hua S.X."/>
        </authorList>
    </citation>
    <scope>NUCLEOTIDE SEQUENCE [LARGE SCALE GENOMIC DNA]</scope>
    <source>
        <strain evidence="12 13">LaAM-08-1</strain>
    </source>
</reference>
<keyword evidence="4 11" id="KW-0812">Transmembrane</keyword>
<dbReference type="GO" id="GO:0015031">
    <property type="term" value="P:protein transport"/>
    <property type="evidence" value="ECO:0007669"/>
    <property type="project" value="UniProtKB-KW"/>
</dbReference>
<dbReference type="Pfam" id="PF09753">
    <property type="entry name" value="Use1"/>
    <property type="match status" value="1"/>
</dbReference>
<evidence type="ECO:0000256" key="3">
    <source>
        <dbReference type="ARBA" id="ARBA00022448"/>
    </source>
</evidence>
<protein>
    <recommendedName>
        <fullName evidence="14">Synaptobrevin</fullName>
    </recommendedName>
</protein>
<evidence type="ECO:0000256" key="1">
    <source>
        <dbReference type="ARBA" id="ARBA00004163"/>
    </source>
</evidence>
<dbReference type="EMBL" id="KN838562">
    <property type="protein sequence ID" value="KIK05226.1"/>
    <property type="molecule type" value="Genomic_DNA"/>
</dbReference>
<dbReference type="InterPro" id="IPR019150">
    <property type="entry name" value="Vesicle_transport_protein_Use1"/>
</dbReference>
<evidence type="ECO:0008006" key="14">
    <source>
        <dbReference type="Google" id="ProtNLM"/>
    </source>
</evidence>
<accession>A0A0C9XJK3</accession>
<comment type="similarity">
    <text evidence="2">Belongs to the USE1 family.</text>
</comment>
<feature type="compositionally biased region" description="Polar residues" evidence="10">
    <location>
        <begin position="148"/>
        <end position="176"/>
    </location>
</feature>
<name>A0A0C9XJK3_9AGAR</name>
<dbReference type="OrthoDB" id="4506189at2759"/>
<dbReference type="PANTHER" id="PTHR13050">
    <property type="entry name" value="USE1-LIKE PROTEIN"/>
    <property type="match status" value="1"/>
</dbReference>
<comment type="subcellular location">
    <subcellularLocation>
        <location evidence="1">Endoplasmic reticulum membrane</location>
        <topology evidence="1">Single-pass type IV membrane protein</topology>
    </subcellularLocation>
</comment>
<evidence type="ECO:0000256" key="8">
    <source>
        <dbReference type="ARBA" id="ARBA00022989"/>
    </source>
</evidence>
<keyword evidence="9 11" id="KW-0472">Membrane</keyword>
<keyword evidence="8 11" id="KW-1133">Transmembrane helix</keyword>
<organism evidence="12 13">
    <name type="scientific">Laccaria amethystina LaAM-08-1</name>
    <dbReference type="NCBI Taxonomy" id="1095629"/>
    <lineage>
        <taxon>Eukaryota</taxon>
        <taxon>Fungi</taxon>
        <taxon>Dikarya</taxon>
        <taxon>Basidiomycota</taxon>
        <taxon>Agaricomycotina</taxon>
        <taxon>Agaricomycetes</taxon>
        <taxon>Agaricomycetidae</taxon>
        <taxon>Agaricales</taxon>
        <taxon>Agaricineae</taxon>
        <taxon>Hydnangiaceae</taxon>
        <taxon>Laccaria</taxon>
    </lineage>
</organism>
<keyword evidence="6" id="KW-0931">ER-Golgi transport</keyword>
<dbReference type="GO" id="GO:0031201">
    <property type="term" value="C:SNARE complex"/>
    <property type="evidence" value="ECO:0007669"/>
    <property type="project" value="TreeGrafter"/>
</dbReference>
<evidence type="ECO:0000313" key="12">
    <source>
        <dbReference type="EMBL" id="KIK05226.1"/>
    </source>
</evidence>
<dbReference type="GO" id="GO:0005484">
    <property type="term" value="F:SNAP receptor activity"/>
    <property type="evidence" value="ECO:0007669"/>
    <property type="project" value="TreeGrafter"/>
</dbReference>